<sequence>KQKEYQHELRNRHSKRMIPATAIDGKKPSDDTITAGQKELVRLPHIFHYTTFRKK</sequence>
<name>A0AAV4XSZ5_CAEEX</name>
<comment type="caution">
    <text evidence="1">The sequence shown here is derived from an EMBL/GenBank/DDBJ whole genome shotgun (WGS) entry which is preliminary data.</text>
</comment>
<dbReference type="AlphaFoldDB" id="A0AAV4XSZ5"/>
<organism evidence="1 2">
    <name type="scientific">Caerostris extrusa</name>
    <name type="common">Bark spider</name>
    <name type="synonym">Caerostris bankana</name>
    <dbReference type="NCBI Taxonomy" id="172846"/>
    <lineage>
        <taxon>Eukaryota</taxon>
        <taxon>Metazoa</taxon>
        <taxon>Ecdysozoa</taxon>
        <taxon>Arthropoda</taxon>
        <taxon>Chelicerata</taxon>
        <taxon>Arachnida</taxon>
        <taxon>Araneae</taxon>
        <taxon>Araneomorphae</taxon>
        <taxon>Entelegynae</taxon>
        <taxon>Araneoidea</taxon>
        <taxon>Araneidae</taxon>
        <taxon>Caerostris</taxon>
    </lineage>
</organism>
<reference evidence="1 2" key="1">
    <citation type="submission" date="2021-06" db="EMBL/GenBank/DDBJ databases">
        <title>Caerostris extrusa draft genome.</title>
        <authorList>
            <person name="Kono N."/>
            <person name="Arakawa K."/>
        </authorList>
    </citation>
    <scope>NUCLEOTIDE SEQUENCE [LARGE SCALE GENOMIC DNA]</scope>
</reference>
<evidence type="ECO:0000313" key="2">
    <source>
        <dbReference type="Proteomes" id="UP001054945"/>
    </source>
</evidence>
<proteinExistence type="predicted"/>
<keyword evidence="2" id="KW-1185">Reference proteome</keyword>
<protein>
    <submittedName>
        <fullName evidence="1">Uncharacterized protein</fullName>
    </submittedName>
</protein>
<dbReference type="EMBL" id="BPLR01018201">
    <property type="protein sequence ID" value="GIY97708.1"/>
    <property type="molecule type" value="Genomic_DNA"/>
</dbReference>
<feature type="non-terminal residue" evidence="1">
    <location>
        <position position="1"/>
    </location>
</feature>
<gene>
    <name evidence="1" type="ORF">CEXT_8291</name>
</gene>
<accession>A0AAV4XSZ5</accession>
<evidence type="ECO:0000313" key="1">
    <source>
        <dbReference type="EMBL" id="GIY97708.1"/>
    </source>
</evidence>
<dbReference type="Proteomes" id="UP001054945">
    <property type="component" value="Unassembled WGS sequence"/>
</dbReference>